<sequence>MRLTTVPLQILRLIDVTTAAGLRMFSVVFSPQKVGFFRDLLEDLNGQRGENLHVRKKTPWVFFLASIPTIASRPYGNAILEVLLQWIPEEPPVTVTKLPAERRG</sequence>
<feature type="signal peptide" evidence="1">
    <location>
        <begin position="1"/>
        <end position="19"/>
    </location>
</feature>
<dbReference type="Proteomes" id="UP001558613">
    <property type="component" value="Unassembled WGS sequence"/>
</dbReference>
<organism evidence="2 3">
    <name type="scientific">Cirrhinus molitorella</name>
    <name type="common">mud carp</name>
    <dbReference type="NCBI Taxonomy" id="172907"/>
    <lineage>
        <taxon>Eukaryota</taxon>
        <taxon>Metazoa</taxon>
        <taxon>Chordata</taxon>
        <taxon>Craniata</taxon>
        <taxon>Vertebrata</taxon>
        <taxon>Euteleostomi</taxon>
        <taxon>Actinopterygii</taxon>
        <taxon>Neopterygii</taxon>
        <taxon>Teleostei</taxon>
        <taxon>Ostariophysi</taxon>
        <taxon>Cypriniformes</taxon>
        <taxon>Cyprinidae</taxon>
        <taxon>Labeoninae</taxon>
        <taxon>Labeonini</taxon>
        <taxon>Cirrhinus</taxon>
    </lineage>
</organism>
<dbReference type="EMBL" id="JAYMGO010000020">
    <property type="protein sequence ID" value="KAL1254185.1"/>
    <property type="molecule type" value="Genomic_DNA"/>
</dbReference>
<evidence type="ECO:0000256" key="1">
    <source>
        <dbReference type="SAM" id="SignalP"/>
    </source>
</evidence>
<evidence type="ECO:0000313" key="3">
    <source>
        <dbReference type="Proteomes" id="UP001558613"/>
    </source>
</evidence>
<feature type="chain" id="PRO_5047364784" evidence="1">
    <location>
        <begin position="20"/>
        <end position="104"/>
    </location>
</feature>
<reference evidence="2 3" key="1">
    <citation type="submission" date="2023-09" db="EMBL/GenBank/DDBJ databases">
        <authorList>
            <person name="Wang M."/>
        </authorList>
    </citation>
    <scope>NUCLEOTIDE SEQUENCE [LARGE SCALE GENOMIC DNA]</scope>
    <source>
        <strain evidence="2">GT-2023</strain>
        <tissue evidence="2">Liver</tissue>
    </source>
</reference>
<evidence type="ECO:0000313" key="2">
    <source>
        <dbReference type="EMBL" id="KAL1254185.1"/>
    </source>
</evidence>
<name>A0ABR3LPE0_9TELE</name>
<protein>
    <submittedName>
        <fullName evidence="2">Uncharacterized protein</fullName>
    </submittedName>
</protein>
<gene>
    <name evidence="2" type="ORF">QQF64_016414</name>
</gene>
<keyword evidence="3" id="KW-1185">Reference proteome</keyword>
<keyword evidence="1" id="KW-0732">Signal</keyword>
<comment type="caution">
    <text evidence="2">The sequence shown here is derived from an EMBL/GenBank/DDBJ whole genome shotgun (WGS) entry which is preliminary data.</text>
</comment>
<proteinExistence type="predicted"/>
<accession>A0ABR3LPE0</accession>